<sequence length="84" mass="9339">MLAVEVEMGLFACLLLWMCVFSQEPSSKVVADRYAVFWNRTNARACPPLRALRRAPLPVLGLSFLRVWDCCVGVNRGLGSVSHS</sequence>
<reference evidence="2 3" key="1">
    <citation type="submission" date="2024-04" db="EMBL/GenBank/DDBJ databases">
        <authorList>
            <person name="Waldvogel A.-M."/>
            <person name="Schoenle A."/>
        </authorList>
    </citation>
    <scope>NUCLEOTIDE SEQUENCE [LARGE SCALE GENOMIC DNA]</scope>
</reference>
<accession>A0AAV2MQ86</accession>
<dbReference type="AlphaFoldDB" id="A0AAV2MQ86"/>
<feature type="signal peptide" evidence="1">
    <location>
        <begin position="1"/>
        <end position="22"/>
    </location>
</feature>
<protein>
    <submittedName>
        <fullName evidence="2">Uncharacterized protein</fullName>
    </submittedName>
</protein>
<evidence type="ECO:0000313" key="3">
    <source>
        <dbReference type="Proteomes" id="UP001497482"/>
    </source>
</evidence>
<keyword evidence="1" id="KW-0732">Signal</keyword>
<evidence type="ECO:0000313" key="2">
    <source>
        <dbReference type="EMBL" id="CAL1615644.1"/>
    </source>
</evidence>
<gene>
    <name evidence="2" type="ORF">KC01_LOCUS41555</name>
</gene>
<organism evidence="2 3">
    <name type="scientific">Knipowitschia caucasica</name>
    <name type="common">Caucasian dwarf goby</name>
    <name type="synonym">Pomatoschistus caucasicus</name>
    <dbReference type="NCBI Taxonomy" id="637954"/>
    <lineage>
        <taxon>Eukaryota</taxon>
        <taxon>Metazoa</taxon>
        <taxon>Chordata</taxon>
        <taxon>Craniata</taxon>
        <taxon>Vertebrata</taxon>
        <taxon>Euteleostomi</taxon>
        <taxon>Actinopterygii</taxon>
        <taxon>Neopterygii</taxon>
        <taxon>Teleostei</taxon>
        <taxon>Neoteleostei</taxon>
        <taxon>Acanthomorphata</taxon>
        <taxon>Gobiaria</taxon>
        <taxon>Gobiiformes</taxon>
        <taxon>Gobioidei</taxon>
        <taxon>Gobiidae</taxon>
        <taxon>Gobiinae</taxon>
        <taxon>Knipowitschia</taxon>
    </lineage>
</organism>
<keyword evidence="3" id="KW-1185">Reference proteome</keyword>
<feature type="chain" id="PRO_5043416132" evidence="1">
    <location>
        <begin position="23"/>
        <end position="84"/>
    </location>
</feature>
<evidence type="ECO:0000256" key="1">
    <source>
        <dbReference type="SAM" id="SignalP"/>
    </source>
</evidence>
<name>A0AAV2MQ86_KNICA</name>
<dbReference type="Proteomes" id="UP001497482">
    <property type="component" value="Chromosome 9"/>
</dbReference>
<proteinExistence type="predicted"/>
<dbReference type="EMBL" id="OZ035831">
    <property type="protein sequence ID" value="CAL1615644.1"/>
    <property type="molecule type" value="Genomic_DNA"/>
</dbReference>